<dbReference type="AlphaFoldDB" id="A0A6C0CKX6"/>
<dbReference type="EMBL" id="MN739426">
    <property type="protein sequence ID" value="QHT04294.1"/>
    <property type="molecule type" value="Genomic_DNA"/>
</dbReference>
<evidence type="ECO:0000313" key="1">
    <source>
        <dbReference type="EMBL" id="QHT04294.1"/>
    </source>
</evidence>
<reference evidence="1" key="1">
    <citation type="journal article" date="2020" name="Nature">
        <title>Giant virus diversity and host interactions through global metagenomics.</title>
        <authorList>
            <person name="Schulz F."/>
            <person name="Roux S."/>
            <person name="Paez-Espino D."/>
            <person name="Jungbluth S."/>
            <person name="Walsh D.A."/>
            <person name="Denef V.J."/>
            <person name="McMahon K.D."/>
            <person name="Konstantinidis K.T."/>
            <person name="Eloe-Fadrosh E.A."/>
            <person name="Kyrpides N.C."/>
            <person name="Woyke T."/>
        </authorList>
    </citation>
    <scope>NUCLEOTIDE SEQUENCE</scope>
    <source>
        <strain evidence="1">GVMAG-M-3300021185-45</strain>
    </source>
</reference>
<accession>A0A6C0CKX6</accession>
<proteinExistence type="predicted"/>
<name>A0A6C0CKX6_9ZZZZ</name>
<organism evidence="1">
    <name type="scientific">viral metagenome</name>
    <dbReference type="NCBI Taxonomy" id="1070528"/>
    <lineage>
        <taxon>unclassified sequences</taxon>
        <taxon>metagenomes</taxon>
        <taxon>organismal metagenomes</taxon>
    </lineage>
</organism>
<protein>
    <submittedName>
        <fullName evidence="1">Uncharacterized protein</fullName>
    </submittedName>
</protein>
<sequence length="123" mass="14763">MTDLQLNQLCTYKLITEDDQEEVGLREMLYKIQLLQIFNMEEFEDKIINQKIDGLFDSIKNEDFITQIIEKHPYKGTLFNDLIFRTLFSFDYLDLFQKCLYCHFNNLPLETSLQNLIDSFQSK</sequence>